<feature type="binding site" evidence="4">
    <location>
        <begin position="21"/>
        <end position="25"/>
    </location>
    <ligand>
        <name>ATP</name>
        <dbReference type="ChEBI" id="CHEBI:30616"/>
    </ligand>
</feature>
<name>A0A840RYS5_9BURK</name>
<dbReference type="NCBIfam" id="TIGR02727">
    <property type="entry name" value="MTHFS_bact"/>
    <property type="match status" value="1"/>
</dbReference>
<dbReference type="InterPro" id="IPR037171">
    <property type="entry name" value="NagB/RpiA_transferase-like"/>
</dbReference>
<comment type="catalytic activity">
    <reaction evidence="5">
        <text>(6S)-5-formyl-5,6,7,8-tetrahydrofolate + ATP = (6R)-5,10-methenyltetrahydrofolate + ADP + phosphate</text>
        <dbReference type="Rhea" id="RHEA:10488"/>
        <dbReference type="ChEBI" id="CHEBI:30616"/>
        <dbReference type="ChEBI" id="CHEBI:43474"/>
        <dbReference type="ChEBI" id="CHEBI:57455"/>
        <dbReference type="ChEBI" id="CHEBI:57457"/>
        <dbReference type="ChEBI" id="CHEBI:456216"/>
        <dbReference type="EC" id="6.3.3.2"/>
    </reaction>
</comment>
<dbReference type="PANTHER" id="PTHR23407">
    <property type="entry name" value="ATPASE INHIBITOR/5-FORMYLTETRAHYDROFOLATE CYCLO-LIGASE"/>
    <property type="match status" value="1"/>
</dbReference>
<sequence>MTNQSIACDAPDSTPQDRSDKGLVRSQLLTLRQRIPIEDRKRFDATLGDNITKWATILLETNVDLVLGVYWPIRDEPDVRAAYAELVARGVRLALPVVVAKDAALQFVLWTPGDVMIKDSFGVGIPAHGEAVSPHALLIPCVGFNPQRIRMGYGGGFYDRTLATTPRPATVGVAYSCGLAQFEGAVHDIALDRIFTETGTL</sequence>
<dbReference type="GO" id="GO:0035999">
    <property type="term" value="P:tetrahydrofolate interconversion"/>
    <property type="evidence" value="ECO:0007669"/>
    <property type="project" value="TreeGrafter"/>
</dbReference>
<evidence type="ECO:0000256" key="6">
    <source>
        <dbReference type="SAM" id="MobiDB-lite"/>
    </source>
</evidence>
<keyword evidence="5" id="KW-0479">Metal-binding</keyword>
<gene>
    <name evidence="7" type="ORF">HNR39_004246</name>
</gene>
<keyword evidence="5" id="KW-0460">Magnesium</keyword>
<dbReference type="EMBL" id="JACHHQ010000014">
    <property type="protein sequence ID" value="MBB5202382.1"/>
    <property type="molecule type" value="Genomic_DNA"/>
</dbReference>
<keyword evidence="8" id="KW-1185">Reference proteome</keyword>
<dbReference type="EC" id="6.3.3.2" evidence="5"/>
<dbReference type="AlphaFoldDB" id="A0A840RYS5"/>
<dbReference type="Proteomes" id="UP000571084">
    <property type="component" value="Unassembled WGS sequence"/>
</dbReference>
<evidence type="ECO:0000256" key="2">
    <source>
        <dbReference type="ARBA" id="ARBA00022741"/>
    </source>
</evidence>
<dbReference type="InterPro" id="IPR024185">
    <property type="entry name" value="FTHF_cligase-like_sf"/>
</dbReference>
<evidence type="ECO:0000256" key="1">
    <source>
        <dbReference type="ARBA" id="ARBA00010638"/>
    </source>
</evidence>
<evidence type="ECO:0000256" key="5">
    <source>
        <dbReference type="RuleBase" id="RU361279"/>
    </source>
</evidence>
<dbReference type="InterPro" id="IPR002698">
    <property type="entry name" value="FTHF_cligase"/>
</dbReference>
<dbReference type="PIRSF" id="PIRSF006806">
    <property type="entry name" value="FTHF_cligase"/>
    <property type="match status" value="1"/>
</dbReference>
<feature type="region of interest" description="Disordered" evidence="6">
    <location>
        <begin position="1"/>
        <end position="21"/>
    </location>
</feature>
<keyword evidence="3 4" id="KW-0067">ATP-binding</keyword>
<dbReference type="GO" id="GO:0030272">
    <property type="term" value="F:5-formyltetrahydrofolate cyclo-ligase activity"/>
    <property type="evidence" value="ECO:0007669"/>
    <property type="project" value="UniProtKB-EC"/>
</dbReference>
<evidence type="ECO:0000256" key="4">
    <source>
        <dbReference type="PIRSR" id="PIRSR006806-1"/>
    </source>
</evidence>
<dbReference type="RefSeq" id="WP_168056042.1">
    <property type="nucleotide sequence ID" value="NZ_JAAOZT010000008.1"/>
</dbReference>
<evidence type="ECO:0000256" key="3">
    <source>
        <dbReference type="ARBA" id="ARBA00022840"/>
    </source>
</evidence>
<dbReference type="GO" id="GO:0005524">
    <property type="term" value="F:ATP binding"/>
    <property type="evidence" value="ECO:0007669"/>
    <property type="project" value="UniProtKB-KW"/>
</dbReference>
<comment type="caution">
    <text evidence="7">The sequence shown here is derived from an EMBL/GenBank/DDBJ whole genome shotgun (WGS) entry which is preliminary data.</text>
</comment>
<accession>A0A840RYS5</accession>
<dbReference type="GO" id="GO:0046872">
    <property type="term" value="F:metal ion binding"/>
    <property type="evidence" value="ECO:0007669"/>
    <property type="project" value="UniProtKB-KW"/>
</dbReference>
<comment type="cofactor">
    <cofactor evidence="5">
        <name>Mg(2+)</name>
        <dbReference type="ChEBI" id="CHEBI:18420"/>
    </cofactor>
</comment>
<dbReference type="SUPFAM" id="SSF100950">
    <property type="entry name" value="NagB/RpiA/CoA transferase-like"/>
    <property type="match status" value="1"/>
</dbReference>
<evidence type="ECO:0000313" key="7">
    <source>
        <dbReference type="EMBL" id="MBB5202382.1"/>
    </source>
</evidence>
<reference evidence="7 8" key="1">
    <citation type="submission" date="2020-08" db="EMBL/GenBank/DDBJ databases">
        <title>Genomic Encyclopedia of Type Strains, Phase IV (KMG-IV): sequencing the most valuable type-strain genomes for metagenomic binning, comparative biology and taxonomic classification.</title>
        <authorList>
            <person name="Goeker M."/>
        </authorList>
    </citation>
    <scope>NUCLEOTIDE SEQUENCE [LARGE SCALE GENOMIC DNA]</scope>
    <source>
        <strain evidence="7 8">DSM 23240</strain>
    </source>
</reference>
<keyword evidence="2 4" id="KW-0547">Nucleotide-binding</keyword>
<dbReference type="Pfam" id="PF01812">
    <property type="entry name" value="5-FTHF_cyc-lig"/>
    <property type="match status" value="1"/>
</dbReference>
<dbReference type="Gene3D" id="3.40.50.10420">
    <property type="entry name" value="NagB/RpiA/CoA transferase-like"/>
    <property type="match status" value="1"/>
</dbReference>
<feature type="binding site" evidence="4">
    <location>
        <position position="76"/>
    </location>
    <ligand>
        <name>substrate</name>
    </ligand>
</feature>
<organism evidence="7 8">
    <name type="scientific">Glaciimonas immobilis</name>
    <dbReference type="NCBI Taxonomy" id="728004"/>
    <lineage>
        <taxon>Bacteria</taxon>
        <taxon>Pseudomonadati</taxon>
        <taxon>Pseudomonadota</taxon>
        <taxon>Betaproteobacteria</taxon>
        <taxon>Burkholderiales</taxon>
        <taxon>Oxalobacteraceae</taxon>
        <taxon>Glaciimonas</taxon>
    </lineage>
</organism>
<proteinExistence type="inferred from homology"/>
<feature type="binding site" evidence="4">
    <location>
        <begin position="150"/>
        <end position="158"/>
    </location>
    <ligand>
        <name>ATP</name>
        <dbReference type="ChEBI" id="CHEBI:30616"/>
    </ligand>
</feature>
<comment type="similarity">
    <text evidence="1 5">Belongs to the 5-formyltetrahydrofolate cyclo-ligase family.</text>
</comment>
<protein>
    <recommendedName>
        <fullName evidence="5">5-formyltetrahydrofolate cyclo-ligase</fullName>
        <ecNumber evidence="5">6.3.3.2</ecNumber>
    </recommendedName>
</protein>
<dbReference type="GO" id="GO:0009396">
    <property type="term" value="P:folic acid-containing compound biosynthetic process"/>
    <property type="evidence" value="ECO:0007669"/>
    <property type="project" value="TreeGrafter"/>
</dbReference>
<evidence type="ECO:0000313" key="8">
    <source>
        <dbReference type="Proteomes" id="UP000571084"/>
    </source>
</evidence>
<dbReference type="PANTHER" id="PTHR23407:SF1">
    <property type="entry name" value="5-FORMYLTETRAHYDROFOLATE CYCLO-LIGASE"/>
    <property type="match status" value="1"/>
</dbReference>